<keyword evidence="2" id="KW-1185">Reference proteome</keyword>
<protein>
    <submittedName>
        <fullName evidence="1">Uncharacterized protein</fullName>
    </submittedName>
</protein>
<reference evidence="1 2" key="1">
    <citation type="journal article" date="2024" name="Int. J. Mol. Sci.">
        <title>Exploration of Alicyclobacillus spp. Genome in Search of Antibiotic Resistance.</title>
        <authorList>
            <person name="Bucka-Kolendo J."/>
            <person name="Kiousi D.E."/>
            <person name="Dekowska A."/>
            <person name="Mikolajczuk-Szczyrba A."/>
            <person name="Karadedos D.M."/>
            <person name="Michael P."/>
            <person name="Galanis A."/>
            <person name="Sokolowska B."/>
        </authorList>
    </citation>
    <scope>NUCLEOTIDE SEQUENCE [LARGE SCALE GENOMIC DNA]</scope>
    <source>
        <strain evidence="1 2">KKP 3000</strain>
    </source>
</reference>
<evidence type="ECO:0000313" key="2">
    <source>
        <dbReference type="Proteomes" id="UP001579974"/>
    </source>
</evidence>
<dbReference type="EMBL" id="JBDXSU010000026">
    <property type="protein sequence ID" value="MFB5192697.1"/>
    <property type="molecule type" value="Genomic_DNA"/>
</dbReference>
<comment type="caution">
    <text evidence="1">The sequence shown here is derived from an EMBL/GenBank/DDBJ whole genome shotgun (WGS) entry which is preliminary data.</text>
</comment>
<dbReference type="RefSeq" id="WP_275474276.1">
    <property type="nucleotide sequence ID" value="NZ_CP162940.1"/>
</dbReference>
<gene>
    <name evidence="1" type="ORF">KKP3000_001906</name>
</gene>
<dbReference type="Proteomes" id="UP001579974">
    <property type="component" value="Unassembled WGS sequence"/>
</dbReference>
<organism evidence="1 2">
    <name type="scientific">Alicyclobacillus fastidiosus</name>
    <dbReference type="NCBI Taxonomy" id="392011"/>
    <lineage>
        <taxon>Bacteria</taxon>
        <taxon>Bacillati</taxon>
        <taxon>Bacillota</taxon>
        <taxon>Bacilli</taxon>
        <taxon>Bacillales</taxon>
        <taxon>Alicyclobacillaceae</taxon>
        <taxon>Alicyclobacillus</taxon>
    </lineage>
</organism>
<evidence type="ECO:0000313" key="1">
    <source>
        <dbReference type="EMBL" id="MFB5192697.1"/>
    </source>
</evidence>
<sequence>MPITDSHEITSISQLNPDAQKTFYEIAVRIMLRIQKEREAQSQPENTVLVTV</sequence>
<proteinExistence type="predicted"/>
<accession>A0ABV5AK91</accession>
<name>A0ABV5AK91_9BACL</name>